<dbReference type="Gene3D" id="1.20.1050.10">
    <property type="match status" value="1"/>
</dbReference>
<evidence type="ECO:0000313" key="8">
    <source>
        <dbReference type="Proteomes" id="UP000019586"/>
    </source>
</evidence>
<dbReference type="AlphaFoldDB" id="W8VIC4"/>
<dbReference type="SFLD" id="SFLDS00019">
    <property type="entry name" value="Glutathione_Transferase_(cytos"/>
    <property type="match status" value="1"/>
</dbReference>
<dbReference type="FunFam" id="3.40.30.10:FF:000156">
    <property type="entry name" value="Glutathione S-transferase 1"/>
    <property type="match status" value="1"/>
</dbReference>
<proteinExistence type="inferred from homology"/>
<dbReference type="SFLD" id="SFLDG01150">
    <property type="entry name" value="Main.1:_Beta-like"/>
    <property type="match status" value="1"/>
</dbReference>
<dbReference type="HOGENOM" id="CLU_011226_15_5_6"/>
<dbReference type="Gene3D" id="3.40.30.10">
    <property type="entry name" value="Glutaredoxin"/>
    <property type="match status" value="1"/>
</dbReference>
<dbReference type="Proteomes" id="UP000019586">
    <property type="component" value="Chromosome"/>
</dbReference>
<dbReference type="EMBL" id="CP006918">
    <property type="protein sequence ID" value="AHM81891.1"/>
    <property type="molecule type" value="Genomic_DNA"/>
</dbReference>
<evidence type="ECO:0000256" key="2">
    <source>
        <dbReference type="ARBA" id="ARBA00022679"/>
    </source>
</evidence>
<dbReference type="KEGG" id="kps:KPNJ2_05119"/>
<dbReference type="CDD" id="cd03046">
    <property type="entry name" value="GST_N_GTT1_like"/>
    <property type="match status" value="1"/>
</dbReference>
<protein>
    <recommendedName>
        <fullName evidence="1">glutathione transferase</fullName>
        <ecNumber evidence="1">2.5.1.18</ecNumber>
    </recommendedName>
</protein>
<comment type="similarity">
    <text evidence="4">Belongs to the GST superfamily.</text>
</comment>
<dbReference type="Pfam" id="PF02798">
    <property type="entry name" value="GST_N"/>
    <property type="match status" value="1"/>
</dbReference>
<dbReference type="InterPro" id="IPR004046">
    <property type="entry name" value="GST_C"/>
</dbReference>
<feature type="domain" description="GST C-terminal" evidence="6">
    <location>
        <begin position="94"/>
        <end position="230"/>
    </location>
</feature>
<dbReference type="InterPro" id="IPR036249">
    <property type="entry name" value="Thioredoxin-like_sf"/>
</dbReference>
<dbReference type="SFLD" id="SFLDG00358">
    <property type="entry name" value="Main_(cytGST)"/>
    <property type="match status" value="1"/>
</dbReference>
<dbReference type="Pfam" id="PF00043">
    <property type="entry name" value="GST_C"/>
    <property type="match status" value="1"/>
</dbReference>
<evidence type="ECO:0000256" key="1">
    <source>
        <dbReference type="ARBA" id="ARBA00012452"/>
    </source>
</evidence>
<feature type="domain" description="GST N-terminal" evidence="5">
    <location>
        <begin position="7"/>
        <end position="88"/>
    </location>
</feature>
<comment type="catalytic activity">
    <reaction evidence="3">
        <text>RX + glutathione = an S-substituted glutathione + a halide anion + H(+)</text>
        <dbReference type="Rhea" id="RHEA:16437"/>
        <dbReference type="ChEBI" id="CHEBI:15378"/>
        <dbReference type="ChEBI" id="CHEBI:16042"/>
        <dbReference type="ChEBI" id="CHEBI:17792"/>
        <dbReference type="ChEBI" id="CHEBI:57925"/>
        <dbReference type="ChEBI" id="CHEBI:90779"/>
        <dbReference type="EC" id="2.5.1.18"/>
    </reaction>
</comment>
<dbReference type="PROSITE" id="PS50404">
    <property type="entry name" value="GST_NTER"/>
    <property type="match status" value="1"/>
</dbReference>
<dbReference type="CDD" id="cd03189">
    <property type="entry name" value="GST_C_GTT1_like"/>
    <property type="match status" value="1"/>
</dbReference>
<dbReference type="SUPFAM" id="SSF47616">
    <property type="entry name" value="GST C-terminal domain-like"/>
    <property type="match status" value="1"/>
</dbReference>
<evidence type="ECO:0000256" key="3">
    <source>
        <dbReference type="ARBA" id="ARBA00047960"/>
    </source>
</evidence>
<gene>
    <name evidence="7" type="ORF">KPNJ2_05119</name>
</gene>
<keyword evidence="2 7" id="KW-0808">Transferase</keyword>
<evidence type="ECO:0000313" key="7">
    <source>
        <dbReference type="EMBL" id="AHM81891.1"/>
    </source>
</evidence>
<dbReference type="InterPro" id="IPR004045">
    <property type="entry name" value="Glutathione_S-Trfase_N"/>
</dbReference>
<reference evidence="7 8" key="1">
    <citation type="journal article" date="2014" name="Proc. Natl. Acad. Sci. U.S.A.">
        <title>Molecular dissection of the evolution of carbapenem-resistant multilocus sequence type 258 Klebsiella pneumoniae.</title>
        <authorList>
            <person name="Deleo F.R."/>
            <person name="Chen L."/>
            <person name="Porcella S.F."/>
            <person name="Martens C.A."/>
            <person name="Kobayashi S.D."/>
            <person name="Porter A.R."/>
            <person name="Chavda K.D."/>
            <person name="Jacobs M.R."/>
            <person name="Mathema B."/>
            <person name="Olsen R.J."/>
            <person name="Bonomo R.A."/>
            <person name="Musser J.M."/>
            <person name="Kreiswirth B.N."/>
        </authorList>
    </citation>
    <scope>NUCLEOTIDE SEQUENCE [LARGE SCALE GENOMIC DNA]</scope>
    <source>
        <strain evidence="7">30684/NJST258_2</strain>
    </source>
</reference>
<dbReference type="GO" id="GO:0004601">
    <property type="term" value="F:peroxidase activity"/>
    <property type="evidence" value="ECO:0007669"/>
    <property type="project" value="UniProtKB-ARBA"/>
</dbReference>
<evidence type="ECO:0000256" key="4">
    <source>
        <dbReference type="RuleBase" id="RU003494"/>
    </source>
</evidence>
<dbReference type="PANTHER" id="PTHR44051">
    <property type="entry name" value="GLUTATHIONE S-TRANSFERASE-RELATED"/>
    <property type="match status" value="1"/>
</dbReference>
<dbReference type="PATRIC" id="fig|1420013.3.peg.4802"/>
<evidence type="ECO:0000259" key="6">
    <source>
        <dbReference type="PROSITE" id="PS50405"/>
    </source>
</evidence>
<accession>W8VIC4</accession>
<dbReference type="GO" id="GO:0004364">
    <property type="term" value="F:glutathione transferase activity"/>
    <property type="evidence" value="ECO:0007669"/>
    <property type="project" value="UniProtKB-EC"/>
</dbReference>
<sequence>MNKLRERLMLTVHHLNQSRSQRVLWALEELQLPYQIVRYQREKTMLAPAALKKIHPLGKSPVLEDNGYVLAESGAILEYLQETWDSGGLLKPQGIDDKLQYRFWLHYAEGSLMPLLLMKLVFASLGKPPVPFGVRSLGSLLGKGIQKTWLDPQLATHARFIDDHLAARPWFAGERLSMADIQMSFPVMALLARGGMHDLVHIEAWRQRVEQRPAWQRAIERGGPFTLPGA</sequence>
<dbReference type="InterPro" id="IPR036282">
    <property type="entry name" value="Glutathione-S-Trfase_C_sf"/>
</dbReference>
<dbReference type="PROSITE" id="PS50405">
    <property type="entry name" value="GST_CTER"/>
    <property type="match status" value="1"/>
</dbReference>
<organism evidence="7 8">
    <name type="scientific">Klebsiella pneumoniae 30684/NJST258_2</name>
    <dbReference type="NCBI Taxonomy" id="1420013"/>
    <lineage>
        <taxon>Bacteria</taxon>
        <taxon>Pseudomonadati</taxon>
        <taxon>Pseudomonadota</taxon>
        <taxon>Gammaproteobacteria</taxon>
        <taxon>Enterobacterales</taxon>
        <taxon>Enterobacteriaceae</taxon>
        <taxon>Klebsiella/Raoultella group</taxon>
        <taxon>Klebsiella</taxon>
        <taxon>Klebsiella pneumoniae complex</taxon>
    </lineage>
</organism>
<dbReference type="GO" id="GO:0005737">
    <property type="term" value="C:cytoplasm"/>
    <property type="evidence" value="ECO:0007669"/>
    <property type="project" value="UniProtKB-ARBA"/>
</dbReference>
<dbReference type="SUPFAM" id="SSF52833">
    <property type="entry name" value="Thioredoxin-like"/>
    <property type="match status" value="1"/>
</dbReference>
<dbReference type="EC" id="2.5.1.18" evidence="1"/>
<dbReference type="PANTHER" id="PTHR44051:SF9">
    <property type="entry name" value="GLUTATHIONE S-TRANSFERASE 1"/>
    <property type="match status" value="1"/>
</dbReference>
<dbReference type="InterPro" id="IPR010987">
    <property type="entry name" value="Glutathione-S-Trfase_C-like"/>
</dbReference>
<name>W8VIC4_KLEPN</name>
<dbReference type="InterPro" id="IPR040079">
    <property type="entry name" value="Glutathione_S-Trfase"/>
</dbReference>
<evidence type="ECO:0000259" key="5">
    <source>
        <dbReference type="PROSITE" id="PS50404"/>
    </source>
</evidence>